<dbReference type="InterPro" id="IPR039535">
    <property type="entry name" value="ASST-like"/>
</dbReference>
<evidence type="ECO:0000256" key="1">
    <source>
        <dbReference type="SAM" id="SignalP"/>
    </source>
</evidence>
<dbReference type="Proteomes" id="UP001153618">
    <property type="component" value="Unassembled WGS sequence"/>
</dbReference>
<feature type="chain" id="PRO_5040724361" description="ASST-domain-containing protein" evidence="1">
    <location>
        <begin position="19"/>
        <end position="504"/>
    </location>
</feature>
<dbReference type="PANTHER" id="PTHR35340">
    <property type="entry name" value="PQQ ENZYME REPEAT PROTEIN-RELATED"/>
    <property type="match status" value="1"/>
</dbReference>
<sequence>MRIHSSFVALCSFQATFAVASTAWPWQTFKSSPHEPPSLKVSKSGPVSPGYLFFDQSWDAHQYSVFIMSDNNELVWQSPPGDLKGFRVQQLDGNPVLTYFNGLGVPEPFGWGYGIIQVLDQSYSSIHNVSVINDNYTALGSINSSSFVSWIDMHENTMTSEGTMLVTGYNVTQCDLSSVGGPKDGWIADSLFYEIDVKTNDILYRWSAKDHLDQIPLEDVQPFYPVDDWGHNSSAPYGYFHINSVEKFQDGSYLISSRYYCSLFKIAKNGSVDWTLQGQTGGDFELKGIQWAYQHDGRIHHEQEDGFVLSIFDNANSDVSNGTHHTEGMLIHVNLATREASSLQTLHDPKDEIYAVSQGNTQLLPGGHAVMGYGSNPKIKEYSSNGTCVMTAQFGEDGVVASYRAYRSPWVGIPTTSPDLFACSDESNNKTQVFMSWNGATEHKKWKIFGGNTRGNLHPVSIVRKTGFETTASVVGGLKYVRVEADGFGIEKGVSKVVSVKEMC</sequence>
<gene>
    <name evidence="2" type="ORF">POLS_LOCUS4959</name>
</gene>
<proteinExistence type="predicted"/>
<name>A0A9W4HST6_PENOL</name>
<keyword evidence="1" id="KW-0732">Signal</keyword>
<protein>
    <recommendedName>
        <fullName evidence="4">ASST-domain-containing protein</fullName>
    </recommendedName>
</protein>
<feature type="signal peptide" evidence="1">
    <location>
        <begin position="1"/>
        <end position="18"/>
    </location>
</feature>
<reference evidence="2" key="1">
    <citation type="submission" date="2021-07" db="EMBL/GenBank/DDBJ databases">
        <authorList>
            <person name="Branca A.L. A."/>
        </authorList>
    </citation>
    <scope>NUCLEOTIDE SEQUENCE</scope>
</reference>
<dbReference type="Pfam" id="PF14269">
    <property type="entry name" value="Arylsulfotran_2"/>
    <property type="match status" value="1"/>
</dbReference>
<comment type="caution">
    <text evidence="2">The sequence shown here is derived from an EMBL/GenBank/DDBJ whole genome shotgun (WGS) entry which is preliminary data.</text>
</comment>
<keyword evidence="3" id="KW-1185">Reference proteome</keyword>
<dbReference type="EMBL" id="CAJVOS010000025">
    <property type="protein sequence ID" value="CAG8111100.1"/>
    <property type="molecule type" value="Genomic_DNA"/>
</dbReference>
<dbReference type="PANTHER" id="PTHR35340:SF6">
    <property type="entry name" value="ASST-DOMAIN-CONTAINING PROTEIN"/>
    <property type="match status" value="1"/>
</dbReference>
<dbReference type="OrthoDB" id="5377172at2759"/>
<evidence type="ECO:0000313" key="2">
    <source>
        <dbReference type="EMBL" id="CAG8111100.1"/>
    </source>
</evidence>
<dbReference type="InterPro" id="IPR053143">
    <property type="entry name" value="Arylsulfate_ST"/>
</dbReference>
<accession>A0A9W4HST6</accession>
<dbReference type="AlphaFoldDB" id="A0A9W4HST6"/>
<evidence type="ECO:0008006" key="4">
    <source>
        <dbReference type="Google" id="ProtNLM"/>
    </source>
</evidence>
<evidence type="ECO:0000313" key="3">
    <source>
        <dbReference type="Proteomes" id="UP001153618"/>
    </source>
</evidence>
<organism evidence="2 3">
    <name type="scientific">Penicillium olsonii</name>
    <dbReference type="NCBI Taxonomy" id="99116"/>
    <lineage>
        <taxon>Eukaryota</taxon>
        <taxon>Fungi</taxon>
        <taxon>Dikarya</taxon>
        <taxon>Ascomycota</taxon>
        <taxon>Pezizomycotina</taxon>
        <taxon>Eurotiomycetes</taxon>
        <taxon>Eurotiomycetidae</taxon>
        <taxon>Eurotiales</taxon>
        <taxon>Aspergillaceae</taxon>
        <taxon>Penicillium</taxon>
    </lineage>
</organism>